<organism evidence="1 2">
    <name type="scientific">Corynebacterium mycetoides</name>
    <dbReference type="NCBI Taxonomy" id="38302"/>
    <lineage>
        <taxon>Bacteria</taxon>
        <taxon>Bacillati</taxon>
        <taxon>Actinomycetota</taxon>
        <taxon>Actinomycetes</taxon>
        <taxon>Mycobacteriales</taxon>
        <taxon>Corynebacteriaceae</taxon>
        <taxon>Corynebacterium</taxon>
    </lineage>
</organism>
<dbReference type="EMBL" id="LT629700">
    <property type="protein sequence ID" value="SDL87827.1"/>
    <property type="molecule type" value="Genomic_DNA"/>
</dbReference>
<dbReference type="Proteomes" id="UP000199350">
    <property type="component" value="Chromosome I"/>
</dbReference>
<sequence length="45" mass="5308">MQTPFPREQVELSNAELDNFDQLTSVFERVEEHVLNPALMLYVTR</sequence>
<evidence type="ECO:0000313" key="1">
    <source>
        <dbReference type="EMBL" id="SDL87827.1"/>
    </source>
</evidence>
<keyword evidence="2" id="KW-1185">Reference proteome</keyword>
<reference evidence="2" key="1">
    <citation type="submission" date="2016-10" db="EMBL/GenBank/DDBJ databases">
        <authorList>
            <person name="Varghese N."/>
            <person name="Submissions S."/>
        </authorList>
    </citation>
    <scope>NUCLEOTIDE SEQUENCE [LARGE SCALE GENOMIC DNA]</scope>
    <source>
        <strain evidence="2">DSM 20632</strain>
    </source>
</reference>
<dbReference type="RefSeq" id="WP_172808003.1">
    <property type="nucleotide sequence ID" value="NZ_LT629700.1"/>
</dbReference>
<evidence type="ECO:0000313" key="2">
    <source>
        <dbReference type="Proteomes" id="UP000199350"/>
    </source>
</evidence>
<proteinExistence type="predicted"/>
<dbReference type="AlphaFoldDB" id="A0A1G9NP72"/>
<gene>
    <name evidence="1" type="ORF">SAMN04488535_1094</name>
</gene>
<protein>
    <submittedName>
        <fullName evidence="1">Uncharacterized protein</fullName>
    </submittedName>
</protein>
<accession>A0A1G9NP72</accession>
<name>A0A1G9NP72_9CORY</name>
<dbReference type="STRING" id="38302.SAMN04488535_1094"/>